<evidence type="ECO:0000313" key="2">
    <source>
        <dbReference type="Proteomes" id="UP001148203"/>
    </source>
</evidence>
<dbReference type="InterPro" id="IPR012673">
    <property type="entry name" value="T3SS_SynN"/>
</dbReference>
<keyword evidence="2" id="KW-1185">Reference proteome</keyword>
<accession>A0ABT5NZT7</accession>
<dbReference type="RefSeq" id="WP_273912824.1">
    <property type="nucleotide sequence ID" value="NZ_JAMDGX010000071.1"/>
</dbReference>
<dbReference type="Gene3D" id="3.30.1460.10">
    <property type="match status" value="1"/>
</dbReference>
<dbReference type="Proteomes" id="UP001148203">
    <property type="component" value="Unassembled WGS sequence"/>
</dbReference>
<dbReference type="SUPFAM" id="SSF69635">
    <property type="entry name" value="Type III secretory system chaperone-like"/>
    <property type="match status" value="1"/>
</dbReference>
<proteinExistence type="predicted"/>
<dbReference type="EMBL" id="JAMDGY010000104">
    <property type="protein sequence ID" value="MDD0993718.1"/>
    <property type="molecule type" value="Genomic_DNA"/>
</dbReference>
<protein>
    <submittedName>
        <fullName evidence="1">Type III secretion chaperone SycN</fullName>
    </submittedName>
</protein>
<dbReference type="Pfam" id="PF21665">
    <property type="entry name" value="Type_III_SycN"/>
    <property type="match status" value="1"/>
</dbReference>
<reference evidence="1 2" key="1">
    <citation type="submission" date="2022-05" db="EMBL/GenBank/DDBJ databases">
        <title>Novel Pseudomonas spp. Isolated from a Rainbow Trout Aquaculture Facility.</title>
        <authorList>
            <person name="Testerman T."/>
            <person name="Graf J."/>
        </authorList>
    </citation>
    <scope>NUCLEOTIDE SEQUENCE [LARGE SCALE GENOMIC DNA]</scope>
    <source>
        <strain evidence="1 2">ID681</strain>
    </source>
</reference>
<dbReference type="CDD" id="cd17031">
    <property type="entry name" value="T3SC_IA_SycN-like"/>
    <property type="match status" value="1"/>
</dbReference>
<evidence type="ECO:0000313" key="1">
    <source>
        <dbReference type="EMBL" id="MDD0993718.1"/>
    </source>
</evidence>
<sequence length="123" mass="13976">MLWCDEALARFCQGLGVELPETERSLITLELDQLGILQIERHDASITLWWVLEVSSHEAPAIIERALRLTYSSRAPALPLRCGWVGRCELLLFITLATTQVTLPLLQQAYETLLAARYKVLDR</sequence>
<name>A0ABT5NZT7_9PSED</name>
<comment type="caution">
    <text evidence="1">The sequence shown here is derived from an EMBL/GenBank/DDBJ whole genome shotgun (WGS) entry which is preliminary data.</text>
</comment>
<gene>
    <name evidence="1" type="primary">sycN</name>
    <name evidence="1" type="ORF">M5G11_24625</name>
</gene>
<dbReference type="NCBIfam" id="TIGR02503">
    <property type="entry name" value="type_III_SycN"/>
    <property type="match status" value="1"/>
</dbReference>
<organism evidence="1 2">
    <name type="scientific">Pseudomonas fontis</name>
    <dbReference type="NCBI Taxonomy" id="2942633"/>
    <lineage>
        <taxon>Bacteria</taxon>
        <taxon>Pseudomonadati</taxon>
        <taxon>Pseudomonadota</taxon>
        <taxon>Gammaproteobacteria</taxon>
        <taxon>Pseudomonadales</taxon>
        <taxon>Pseudomonadaceae</taxon>
        <taxon>Pseudomonas</taxon>
    </lineage>
</organism>